<dbReference type="InterPro" id="IPR021005">
    <property type="entry name" value="Znf_CGNR"/>
</dbReference>
<dbReference type="PANTHER" id="PTHR35525:SF3">
    <property type="entry name" value="BLL6575 PROTEIN"/>
    <property type="match status" value="1"/>
</dbReference>
<feature type="domain" description="Zinc finger CGNR" evidence="1">
    <location>
        <begin position="140"/>
        <end position="182"/>
    </location>
</feature>
<sequence>MPATQSAAAPGRLEVVRRFVNTCDIEAGNDTLATPEACLRWLRGQDLLDRSVDTLDRADRDEVVAFRESLRDVLGVHRNGRLGDAVLDRLNATAARVGLAVRFTPSGSWQVHARGDGVHQAVGRLLTIVIGAMADGTWSRMKVCANDACRWAFYDRSKARSRRWCSMRICGNRAKQHAWRSRDGGKTR</sequence>
<dbReference type="InterPro" id="IPR010852">
    <property type="entry name" value="ABATE"/>
</dbReference>
<evidence type="ECO:0000259" key="1">
    <source>
        <dbReference type="Pfam" id="PF11706"/>
    </source>
</evidence>
<dbReference type="EMBL" id="QGUI01000412">
    <property type="protein sequence ID" value="PZM96160.1"/>
    <property type="molecule type" value="Genomic_DNA"/>
</dbReference>
<dbReference type="SUPFAM" id="SSF160904">
    <property type="entry name" value="Jann2411-like"/>
    <property type="match status" value="1"/>
</dbReference>
<dbReference type="Pfam" id="PF07336">
    <property type="entry name" value="ABATE"/>
    <property type="match status" value="1"/>
</dbReference>
<dbReference type="AlphaFoldDB" id="A0A2W4JAT6"/>
<dbReference type="Pfam" id="PF11706">
    <property type="entry name" value="zf-CGNR"/>
    <property type="match status" value="1"/>
</dbReference>
<reference evidence="2" key="1">
    <citation type="submission" date="2018-05" db="EMBL/GenBank/DDBJ databases">
        <authorList>
            <person name="Lanie J.A."/>
            <person name="Ng W.-L."/>
            <person name="Kazmierczak K.M."/>
            <person name="Andrzejewski T.M."/>
            <person name="Davidsen T.M."/>
            <person name="Wayne K.J."/>
            <person name="Tettelin H."/>
            <person name="Glass J.I."/>
            <person name="Rusch D."/>
            <person name="Podicherti R."/>
            <person name="Tsui H.-C.T."/>
            <person name="Winkler M.E."/>
        </authorList>
    </citation>
    <scope>NUCLEOTIDE SEQUENCE</scope>
    <source>
        <strain evidence="2">ZC4RG45</strain>
    </source>
</reference>
<gene>
    <name evidence="2" type="ORF">DIU77_11255</name>
</gene>
<dbReference type="Gene3D" id="1.10.3300.10">
    <property type="entry name" value="Jann2411-like domain"/>
    <property type="match status" value="1"/>
</dbReference>
<dbReference type="STRING" id="1111738.GCA_000427905_00219"/>
<organism evidence="2">
    <name type="scientific">Thermocrispum agreste</name>
    <dbReference type="NCBI Taxonomy" id="37925"/>
    <lineage>
        <taxon>Bacteria</taxon>
        <taxon>Bacillati</taxon>
        <taxon>Actinomycetota</taxon>
        <taxon>Actinomycetes</taxon>
        <taxon>Pseudonocardiales</taxon>
        <taxon>Pseudonocardiaceae</taxon>
        <taxon>Thermocrispum</taxon>
    </lineage>
</organism>
<name>A0A2W4JAT6_9PSEU</name>
<accession>A0A2W4JAT6</accession>
<proteinExistence type="predicted"/>
<evidence type="ECO:0000313" key="2">
    <source>
        <dbReference type="EMBL" id="PZM96160.1"/>
    </source>
</evidence>
<dbReference type="InterPro" id="IPR023286">
    <property type="entry name" value="ABATE_dom_sf"/>
</dbReference>
<dbReference type="PANTHER" id="PTHR35525">
    <property type="entry name" value="BLL6575 PROTEIN"/>
    <property type="match status" value="1"/>
</dbReference>
<comment type="caution">
    <text evidence="2">The sequence shown here is derived from an EMBL/GenBank/DDBJ whole genome shotgun (WGS) entry which is preliminary data.</text>
</comment>
<protein>
    <submittedName>
        <fullName evidence="2">RNA-binding protein</fullName>
    </submittedName>
</protein>